<evidence type="ECO:0008006" key="4">
    <source>
        <dbReference type="Google" id="ProtNLM"/>
    </source>
</evidence>
<dbReference type="InterPro" id="IPR009057">
    <property type="entry name" value="Homeodomain-like_sf"/>
</dbReference>
<accession>A0A9P4MNR2</accession>
<keyword evidence="3" id="KW-1185">Reference proteome</keyword>
<feature type="compositionally biased region" description="Polar residues" evidence="1">
    <location>
        <begin position="1"/>
        <end position="12"/>
    </location>
</feature>
<dbReference type="Proteomes" id="UP000799536">
    <property type="component" value="Unassembled WGS sequence"/>
</dbReference>
<gene>
    <name evidence="2" type="ORF">GQ43DRAFT_381093</name>
</gene>
<dbReference type="EMBL" id="ML994239">
    <property type="protein sequence ID" value="KAF2197406.1"/>
    <property type="molecule type" value="Genomic_DNA"/>
</dbReference>
<proteinExistence type="predicted"/>
<comment type="caution">
    <text evidence="2">The sequence shown here is derived from an EMBL/GenBank/DDBJ whole genome shotgun (WGS) entry which is preliminary data.</text>
</comment>
<reference evidence="2" key="1">
    <citation type="journal article" date="2020" name="Stud. Mycol.">
        <title>101 Dothideomycetes genomes: a test case for predicting lifestyles and emergence of pathogens.</title>
        <authorList>
            <person name="Haridas S."/>
            <person name="Albert R."/>
            <person name="Binder M."/>
            <person name="Bloem J."/>
            <person name="Labutti K."/>
            <person name="Salamov A."/>
            <person name="Andreopoulos B."/>
            <person name="Baker S."/>
            <person name="Barry K."/>
            <person name="Bills G."/>
            <person name="Bluhm B."/>
            <person name="Cannon C."/>
            <person name="Castanera R."/>
            <person name="Culley D."/>
            <person name="Daum C."/>
            <person name="Ezra D."/>
            <person name="Gonzalez J."/>
            <person name="Henrissat B."/>
            <person name="Kuo A."/>
            <person name="Liang C."/>
            <person name="Lipzen A."/>
            <person name="Lutzoni F."/>
            <person name="Magnuson J."/>
            <person name="Mondo S."/>
            <person name="Nolan M."/>
            <person name="Ohm R."/>
            <person name="Pangilinan J."/>
            <person name="Park H.-J."/>
            <person name="Ramirez L."/>
            <person name="Alfaro M."/>
            <person name="Sun H."/>
            <person name="Tritt A."/>
            <person name="Yoshinaga Y."/>
            <person name="Zwiers L.-H."/>
            <person name="Turgeon B."/>
            <person name="Goodwin S."/>
            <person name="Spatafora J."/>
            <person name="Crous P."/>
            <person name="Grigoriev I."/>
        </authorList>
    </citation>
    <scope>NUCLEOTIDE SEQUENCE</scope>
    <source>
        <strain evidence="2">ATCC 74209</strain>
    </source>
</reference>
<protein>
    <recommendedName>
        <fullName evidence="4">Transposase Tc1-like domain-containing protein</fullName>
    </recommendedName>
</protein>
<feature type="region of interest" description="Disordered" evidence="1">
    <location>
        <begin position="1"/>
        <end position="23"/>
    </location>
</feature>
<organism evidence="2 3">
    <name type="scientific">Delitschia confertaspora ATCC 74209</name>
    <dbReference type="NCBI Taxonomy" id="1513339"/>
    <lineage>
        <taxon>Eukaryota</taxon>
        <taxon>Fungi</taxon>
        <taxon>Dikarya</taxon>
        <taxon>Ascomycota</taxon>
        <taxon>Pezizomycotina</taxon>
        <taxon>Dothideomycetes</taxon>
        <taxon>Pleosporomycetidae</taxon>
        <taxon>Pleosporales</taxon>
        <taxon>Delitschiaceae</taxon>
        <taxon>Delitschia</taxon>
    </lineage>
</organism>
<name>A0A9P4MNR2_9PLEO</name>
<evidence type="ECO:0000313" key="3">
    <source>
        <dbReference type="Proteomes" id="UP000799536"/>
    </source>
</evidence>
<evidence type="ECO:0000313" key="2">
    <source>
        <dbReference type="EMBL" id="KAF2197406.1"/>
    </source>
</evidence>
<sequence>MSQSFGAETSVNRQRRGELTPDQRLASLAKSKAGTTQQELADEFNCTMRCIRNTIKCSKDHKSTESLQISGRPQKYNHRERRAIIFTAHRTSKATYARLKRDTDTKHVHNSTIYRILKEQVLINHHCKRELKLNASPCTCT</sequence>
<dbReference type="SUPFAM" id="SSF46689">
    <property type="entry name" value="Homeodomain-like"/>
    <property type="match status" value="1"/>
</dbReference>
<evidence type="ECO:0000256" key="1">
    <source>
        <dbReference type="SAM" id="MobiDB-lite"/>
    </source>
</evidence>
<dbReference type="AlphaFoldDB" id="A0A9P4MNR2"/>
<dbReference type="OrthoDB" id="3796133at2759"/>